<dbReference type="EMBL" id="JARKIE010000778">
    <property type="protein sequence ID" value="KAJ7617016.1"/>
    <property type="molecule type" value="Genomic_DNA"/>
</dbReference>
<accession>A0AAD7BCW4</accession>
<evidence type="ECO:0008006" key="3">
    <source>
        <dbReference type="Google" id="ProtNLM"/>
    </source>
</evidence>
<dbReference type="AlphaFoldDB" id="A0AAD7BCW4"/>
<reference evidence="1" key="1">
    <citation type="submission" date="2023-03" db="EMBL/GenBank/DDBJ databases">
        <title>Massive genome expansion in bonnet fungi (Mycena s.s.) driven by repeated elements and novel gene families across ecological guilds.</title>
        <authorList>
            <consortium name="Lawrence Berkeley National Laboratory"/>
            <person name="Harder C.B."/>
            <person name="Miyauchi S."/>
            <person name="Viragh M."/>
            <person name="Kuo A."/>
            <person name="Thoen E."/>
            <person name="Andreopoulos B."/>
            <person name="Lu D."/>
            <person name="Skrede I."/>
            <person name="Drula E."/>
            <person name="Henrissat B."/>
            <person name="Morin E."/>
            <person name="Kohler A."/>
            <person name="Barry K."/>
            <person name="LaButti K."/>
            <person name="Morin E."/>
            <person name="Salamov A."/>
            <person name="Lipzen A."/>
            <person name="Mereny Z."/>
            <person name="Hegedus B."/>
            <person name="Baldrian P."/>
            <person name="Stursova M."/>
            <person name="Weitz H."/>
            <person name="Taylor A."/>
            <person name="Grigoriev I.V."/>
            <person name="Nagy L.G."/>
            <person name="Martin F."/>
            <person name="Kauserud H."/>
        </authorList>
    </citation>
    <scope>NUCLEOTIDE SEQUENCE</scope>
    <source>
        <strain evidence="1">CBHHK067</strain>
    </source>
</reference>
<keyword evidence="2" id="KW-1185">Reference proteome</keyword>
<name>A0AAD7BCW4_MYCRO</name>
<comment type="caution">
    <text evidence="1">The sequence shown here is derived from an EMBL/GenBank/DDBJ whole genome shotgun (WGS) entry which is preliminary data.</text>
</comment>
<gene>
    <name evidence="1" type="ORF">B0H17DRAFT_1340988</name>
</gene>
<protein>
    <recommendedName>
        <fullName evidence="3">F-box domain-containing protein</fullName>
    </recommendedName>
</protein>
<evidence type="ECO:0000313" key="2">
    <source>
        <dbReference type="Proteomes" id="UP001221757"/>
    </source>
</evidence>
<dbReference type="Gene3D" id="3.80.10.10">
    <property type="entry name" value="Ribonuclease Inhibitor"/>
    <property type="match status" value="1"/>
</dbReference>
<dbReference type="InterPro" id="IPR032675">
    <property type="entry name" value="LRR_dom_sf"/>
</dbReference>
<organism evidence="1 2">
    <name type="scientific">Mycena rosella</name>
    <name type="common">Pink bonnet</name>
    <name type="synonym">Agaricus rosellus</name>
    <dbReference type="NCBI Taxonomy" id="1033263"/>
    <lineage>
        <taxon>Eukaryota</taxon>
        <taxon>Fungi</taxon>
        <taxon>Dikarya</taxon>
        <taxon>Basidiomycota</taxon>
        <taxon>Agaricomycotina</taxon>
        <taxon>Agaricomycetes</taxon>
        <taxon>Agaricomycetidae</taxon>
        <taxon>Agaricales</taxon>
        <taxon>Marasmiineae</taxon>
        <taxon>Mycenaceae</taxon>
        <taxon>Mycena</taxon>
    </lineage>
</organism>
<evidence type="ECO:0000313" key="1">
    <source>
        <dbReference type="EMBL" id="KAJ7617016.1"/>
    </source>
</evidence>
<dbReference type="Proteomes" id="UP001221757">
    <property type="component" value="Unassembled WGS sequence"/>
</dbReference>
<sequence>MHDCMKIEELVQMIFAHLELPIWGSNADSTALAALARTCTIFCSPALDLLWAKQETLVNLLRCMPTDLIEITPPTAVSESKITLLRPIRARDWKRPLFYAPRVKEFQYPFTHIGHTSLFDIFPALSLSLPTECVFPNLTRLSWFPRNDADFPNIYLFITGALTSITIICTPSSCNLSVLAGLARKCRALKDVSIHILSPYAPTLPSSVHSSLSEFVQELLVVQNLRIFIPDLSAFQHIGRLETLRTWEIPSLPLFLSSAPLIDLDLFRNLKHLIISMIDVEIAAIHFLQSARASFELLTLTFCDFPMADTTSAFYSVLSQCILSHSSLESMILIYPDPESDNNPIFSAFGFDLNDVTVADMARAWPRLKTLDLLSVDRPARQRVTLDGLRSLSRYCPLLQSLEMTFDASVVPEMDPAVAPIGPQQLTWLFVGHSRILGPAAVAQFISSIFPSVTRIPVDTRGNEPEEIARQARWKEVESQLRAHTT</sequence>
<proteinExistence type="predicted"/>